<dbReference type="Pfam" id="PF00583">
    <property type="entry name" value="Acetyltransf_1"/>
    <property type="match status" value="1"/>
</dbReference>
<evidence type="ECO:0000256" key="1">
    <source>
        <dbReference type="ARBA" id="ARBA00022679"/>
    </source>
</evidence>
<feature type="domain" description="N-acetyltransferase" evidence="3">
    <location>
        <begin position="12"/>
        <end position="163"/>
    </location>
</feature>
<comment type="caution">
    <text evidence="4">The sequence shown here is derived from an EMBL/GenBank/DDBJ whole genome shotgun (WGS) entry which is preliminary data.</text>
</comment>
<protein>
    <submittedName>
        <fullName evidence="4">GNAT family N-acetyltransferase</fullName>
    </submittedName>
</protein>
<keyword evidence="5" id="KW-1185">Reference proteome</keyword>
<dbReference type="PROSITE" id="PS51186">
    <property type="entry name" value="GNAT"/>
    <property type="match status" value="1"/>
</dbReference>
<dbReference type="InterPro" id="IPR000182">
    <property type="entry name" value="GNAT_dom"/>
</dbReference>
<proteinExistence type="predicted"/>
<evidence type="ECO:0000256" key="2">
    <source>
        <dbReference type="ARBA" id="ARBA00023315"/>
    </source>
</evidence>
<keyword evidence="2" id="KW-0012">Acyltransferase</keyword>
<dbReference type="EMBL" id="JAVAMQ010000010">
    <property type="protein sequence ID" value="MDP5307773.1"/>
    <property type="molecule type" value="Genomic_DNA"/>
</dbReference>
<dbReference type="InterPro" id="IPR016181">
    <property type="entry name" value="Acyl_CoA_acyltransferase"/>
</dbReference>
<name>A0ABT9JD86_9RHOB</name>
<sequence length="168" mass="17664">MTAGAARLDGGARLDPADPRDPAALDCLARYYAELASRFAQGFDVSLSRDPEAGAMLPPRGLFLIAWAGDLPVGCAGLKGLGPGEAEVKRLWVAPAARGQGLARRLMAALEQHAAGAGITRLLLDTNSALGEALALYRATGWTPIARYNDDPYPDIFLEKRLPGVPVG</sequence>
<dbReference type="PANTHER" id="PTHR43877:SF2">
    <property type="entry name" value="AMINOALKYLPHOSPHONATE N-ACETYLTRANSFERASE-RELATED"/>
    <property type="match status" value="1"/>
</dbReference>
<accession>A0ABT9JD86</accession>
<evidence type="ECO:0000259" key="3">
    <source>
        <dbReference type="PROSITE" id="PS51186"/>
    </source>
</evidence>
<dbReference type="Gene3D" id="3.40.630.30">
    <property type="match status" value="1"/>
</dbReference>
<dbReference type="Proteomes" id="UP001224997">
    <property type="component" value="Unassembled WGS sequence"/>
</dbReference>
<evidence type="ECO:0000313" key="5">
    <source>
        <dbReference type="Proteomes" id="UP001224997"/>
    </source>
</evidence>
<dbReference type="InterPro" id="IPR050832">
    <property type="entry name" value="Bact_Acetyltransf"/>
</dbReference>
<evidence type="ECO:0000313" key="4">
    <source>
        <dbReference type="EMBL" id="MDP5307773.1"/>
    </source>
</evidence>
<dbReference type="RefSeq" id="WP_305963626.1">
    <property type="nucleotide sequence ID" value="NZ_JAVAMQ010000010.1"/>
</dbReference>
<reference evidence="4 5" key="1">
    <citation type="submission" date="2023-08" db="EMBL/GenBank/DDBJ databases">
        <authorList>
            <person name="Park J.-S."/>
        </authorList>
    </citation>
    <scope>NUCLEOTIDE SEQUENCE [LARGE SCALE GENOMIC DNA]</scope>
    <source>
        <strain evidence="4 5">2205BS29-5</strain>
    </source>
</reference>
<gene>
    <name evidence="4" type="ORF">Q5Y72_11805</name>
</gene>
<dbReference type="CDD" id="cd04301">
    <property type="entry name" value="NAT_SF"/>
    <property type="match status" value="1"/>
</dbReference>
<organism evidence="4 5">
    <name type="scientific">Paracoccus spongiarum</name>
    <dbReference type="NCBI Taxonomy" id="3064387"/>
    <lineage>
        <taxon>Bacteria</taxon>
        <taxon>Pseudomonadati</taxon>
        <taxon>Pseudomonadota</taxon>
        <taxon>Alphaproteobacteria</taxon>
        <taxon>Rhodobacterales</taxon>
        <taxon>Paracoccaceae</taxon>
        <taxon>Paracoccus</taxon>
    </lineage>
</organism>
<keyword evidence="1" id="KW-0808">Transferase</keyword>
<dbReference type="PANTHER" id="PTHR43877">
    <property type="entry name" value="AMINOALKYLPHOSPHONATE N-ACETYLTRANSFERASE-RELATED-RELATED"/>
    <property type="match status" value="1"/>
</dbReference>
<dbReference type="SUPFAM" id="SSF55729">
    <property type="entry name" value="Acyl-CoA N-acyltransferases (Nat)"/>
    <property type="match status" value="1"/>
</dbReference>